<accession>A0ACC3YSC1</accession>
<gene>
    <name evidence="1" type="ORF">CTRU02_210851</name>
</gene>
<keyword evidence="2" id="KW-1185">Reference proteome</keyword>
<dbReference type="EMBL" id="VUJX02000007">
    <property type="protein sequence ID" value="KAL0934052.1"/>
    <property type="molecule type" value="Genomic_DNA"/>
</dbReference>
<evidence type="ECO:0000313" key="1">
    <source>
        <dbReference type="EMBL" id="KAL0934052.1"/>
    </source>
</evidence>
<name>A0ACC3YSC1_COLTU</name>
<evidence type="ECO:0000313" key="2">
    <source>
        <dbReference type="Proteomes" id="UP000805649"/>
    </source>
</evidence>
<sequence>MSRGDGMVTHTKSVHSPAIKRLSEFSSAGMRISTPIAESGAMLLRRLHGQNKQNL</sequence>
<reference evidence="1 2" key="1">
    <citation type="journal article" date="2020" name="Phytopathology">
        <title>Genome Sequence Resources of Colletotrichum truncatum, C. plurivorum, C. musicola, and C. sojae: Four Species Pathogenic to Soybean (Glycine max).</title>
        <authorList>
            <person name="Rogerio F."/>
            <person name="Boufleur T.R."/>
            <person name="Ciampi-Guillardi M."/>
            <person name="Sukno S.A."/>
            <person name="Thon M.R."/>
            <person name="Massola Junior N.S."/>
            <person name="Baroncelli R."/>
        </authorList>
    </citation>
    <scope>NUCLEOTIDE SEQUENCE [LARGE SCALE GENOMIC DNA]</scope>
    <source>
        <strain evidence="1 2">CMES1059</strain>
    </source>
</reference>
<organism evidence="1 2">
    <name type="scientific">Colletotrichum truncatum</name>
    <name type="common">Anthracnose fungus</name>
    <name type="synonym">Colletotrichum capsici</name>
    <dbReference type="NCBI Taxonomy" id="5467"/>
    <lineage>
        <taxon>Eukaryota</taxon>
        <taxon>Fungi</taxon>
        <taxon>Dikarya</taxon>
        <taxon>Ascomycota</taxon>
        <taxon>Pezizomycotina</taxon>
        <taxon>Sordariomycetes</taxon>
        <taxon>Hypocreomycetidae</taxon>
        <taxon>Glomerellales</taxon>
        <taxon>Glomerellaceae</taxon>
        <taxon>Colletotrichum</taxon>
        <taxon>Colletotrichum truncatum species complex</taxon>
    </lineage>
</organism>
<protein>
    <submittedName>
        <fullName evidence="1">Uncharacterized protein</fullName>
    </submittedName>
</protein>
<dbReference type="Proteomes" id="UP000805649">
    <property type="component" value="Unassembled WGS sequence"/>
</dbReference>
<comment type="caution">
    <text evidence="1">The sequence shown here is derived from an EMBL/GenBank/DDBJ whole genome shotgun (WGS) entry which is preliminary data.</text>
</comment>
<proteinExistence type="predicted"/>